<name>A0AA35GFF6_9BURK</name>
<dbReference type="Proteomes" id="UP000834458">
    <property type="component" value="Unassembled WGS sequence"/>
</dbReference>
<protein>
    <submittedName>
        <fullName evidence="1">Uncharacterized protein</fullName>
    </submittedName>
</protein>
<gene>
    <name evidence="1" type="ORF">GHA_01095</name>
</gene>
<dbReference type="AlphaFoldDB" id="A0AA35GFF6"/>
<reference evidence="1" key="1">
    <citation type="submission" date="2020-05" db="EMBL/GenBank/DDBJ databases">
        <authorList>
            <person name="Delgado-Blas J."/>
        </authorList>
    </citation>
    <scope>NUCLEOTIDE SEQUENCE</scope>
    <source>
        <strain evidence="1">BB1454</strain>
    </source>
</reference>
<dbReference type="RefSeq" id="WP_234686389.1">
    <property type="nucleotide sequence ID" value="NZ_CAHPSC010000011.1"/>
</dbReference>
<evidence type="ECO:0000313" key="1">
    <source>
        <dbReference type="EMBL" id="CAB5675395.1"/>
    </source>
</evidence>
<organism evidence="1 2">
    <name type="scientific">Comamonas aquatica</name>
    <dbReference type="NCBI Taxonomy" id="225991"/>
    <lineage>
        <taxon>Bacteria</taxon>
        <taxon>Pseudomonadati</taxon>
        <taxon>Pseudomonadota</taxon>
        <taxon>Betaproteobacteria</taxon>
        <taxon>Burkholderiales</taxon>
        <taxon>Comamonadaceae</taxon>
        <taxon>Comamonas</taxon>
    </lineage>
</organism>
<dbReference type="EMBL" id="CAHPSC010000011">
    <property type="protein sequence ID" value="CAB5675395.1"/>
    <property type="molecule type" value="Genomic_DNA"/>
</dbReference>
<accession>A0AA35GFF6</accession>
<comment type="caution">
    <text evidence="1">The sequence shown here is derived from an EMBL/GenBank/DDBJ whole genome shotgun (WGS) entry which is preliminary data.</text>
</comment>
<evidence type="ECO:0000313" key="2">
    <source>
        <dbReference type="Proteomes" id="UP000834458"/>
    </source>
</evidence>
<proteinExistence type="predicted"/>
<sequence length="156" mass="17237">MPPRTPRTNTQIDAGAEYLGQEQQGAIGEIRTTAGVDVVDKPLPKGALELEAFMNEPVTILVNPATDPDEPRLVQVGVNGVNQFLPRGEQITVKRKYVEVLARAKRTNFSQTLDERLGEGMNHLKAMHLLRFPFSVIEDQNPNGGPWLRGVLAEAR</sequence>